<name>A0A3P6V4H7_CYLGO</name>
<keyword evidence="3" id="KW-1185">Reference proteome</keyword>
<dbReference type="AlphaFoldDB" id="A0A3P6V4H7"/>
<gene>
    <name evidence="2" type="ORF">CGOC_LOCUS8411</name>
</gene>
<evidence type="ECO:0000259" key="1">
    <source>
        <dbReference type="Pfam" id="PF00753"/>
    </source>
</evidence>
<dbReference type="SUPFAM" id="SSF56281">
    <property type="entry name" value="Metallo-hydrolase/oxidoreductase"/>
    <property type="match status" value="1"/>
</dbReference>
<evidence type="ECO:0000313" key="3">
    <source>
        <dbReference type="Proteomes" id="UP000271889"/>
    </source>
</evidence>
<dbReference type="InterPro" id="IPR001279">
    <property type="entry name" value="Metallo-B-lactamas"/>
</dbReference>
<dbReference type="Pfam" id="PF00753">
    <property type="entry name" value="Lactamase_B"/>
    <property type="match status" value="1"/>
</dbReference>
<feature type="domain" description="Metallo-beta-lactamase" evidence="1">
    <location>
        <begin position="3"/>
        <end position="79"/>
    </location>
</feature>
<dbReference type="Gene3D" id="3.60.15.10">
    <property type="entry name" value="Ribonuclease Z/Hydroxyacylglutathione hydrolase-like"/>
    <property type="match status" value="1"/>
</dbReference>
<dbReference type="EMBL" id="UYRV01030826">
    <property type="protein sequence ID" value="VDK85184.1"/>
    <property type="molecule type" value="Genomic_DNA"/>
</dbReference>
<reference evidence="2 3" key="1">
    <citation type="submission" date="2018-11" db="EMBL/GenBank/DDBJ databases">
        <authorList>
            <consortium name="Pathogen Informatics"/>
        </authorList>
    </citation>
    <scope>NUCLEOTIDE SEQUENCE [LARGE SCALE GENOMIC DNA]</scope>
</reference>
<proteinExistence type="predicted"/>
<dbReference type="InterPro" id="IPR036866">
    <property type="entry name" value="RibonucZ/Hydroxyglut_hydro"/>
</dbReference>
<organism evidence="2 3">
    <name type="scientific">Cylicostephanus goldi</name>
    <name type="common">Nematode worm</name>
    <dbReference type="NCBI Taxonomy" id="71465"/>
    <lineage>
        <taxon>Eukaryota</taxon>
        <taxon>Metazoa</taxon>
        <taxon>Ecdysozoa</taxon>
        <taxon>Nematoda</taxon>
        <taxon>Chromadorea</taxon>
        <taxon>Rhabditida</taxon>
        <taxon>Rhabditina</taxon>
        <taxon>Rhabditomorpha</taxon>
        <taxon>Strongyloidea</taxon>
        <taxon>Strongylidae</taxon>
        <taxon>Cylicostephanus</taxon>
    </lineage>
</organism>
<protein>
    <recommendedName>
        <fullName evidence="1">Metallo-beta-lactamase domain-containing protein</fullName>
    </recommendedName>
</protein>
<dbReference type="Proteomes" id="UP000271889">
    <property type="component" value="Unassembled WGS sequence"/>
</dbReference>
<evidence type="ECO:0000313" key="2">
    <source>
        <dbReference type="EMBL" id="VDK85184.1"/>
    </source>
</evidence>
<sequence length="111" mass="12248">MTITLGTVTLTAYMIPGHSLCGMAVYGIIDEKKCIFTGDSVFAHGQVLIQPLYDVSLHPYASAMKKLAELEVDAFFPGHGVFVLEHGEDHIRRASDKFQSGLIPPQLYYFA</sequence>
<accession>A0A3P6V4H7</accession>